<sequence>MTWQDLAANKKAHVSDAIPPEWRLKTTPSTDSVMSVPKESGILTDQELAITESSAADLVKDLASGKLSSVAVTTAFCKRAALAHQLVNCLHDFLPAFALARARYCDEYLDKHKKPIGPLHGLPISLKDQARIKGFETTMGYAGWIGKIDQHNSVLVDLLDKAGAVFYVKTSVPQSLMVCETINNVFGRTLNPRNKNWSSGGSSGGEGAIIGFRGSVIGVGTDIGGSIRTPAAFNFLYGLRPSHGRLPYARMANSMEGQETIHSVCGPLAHSVGDLRLFTTAVLEQQPWNFDSKVVPMPWRQGEADAVKAKVSAGGLTLGYYSCDGNVLPHPPVLRAVQTVVDKLKGAGHAVLPWEPYKHPYAVDLANRVYASDGGADIHSALKLSGEPAIPNINDLVNPSLEKLDINEVWQCQLDKWNYQMEYLAAIRDFEAKTGRELDAIIAPVTATAAILHNQFKYYGYATVINVLDFTSVVVPVTFADKNIDVKTAGFTPLTDLDATVQEGYDLEAYHGAPAAVQIIGRRFTEERVMAIAEEIGRLLHS</sequence>
<evidence type="ECO:0000256" key="3">
    <source>
        <dbReference type="ARBA" id="ARBA00012922"/>
    </source>
</evidence>
<reference evidence="8 9" key="1">
    <citation type="submission" date="2014-02" db="EMBL/GenBank/DDBJ databases">
        <title>The genome sequence of the entomopathogenic fungus Metarhizium robertsii ARSEF 2575.</title>
        <authorList>
            <person name="Giuliano Garisto Donzelli B."/>
            <person name="Roe B.A."/>
            <person name="Macmil S.L."/>
            <person name="Krasnoff S.B."/>
            <person name="Gibson D.M."/>
        </authorList>
    </citation>
    <scope>NUCLEOTIDE SEQUENCE [LARGE SCALE GENOMIC DNA]</scope>
    <source>
        <strain evidence="8 9">ARSEF 2575</strain>
    </source>
</reference>
<dbReference type="Pfam" id="PF01425">
    <property type="entry name" value="Amidase"/>
    <property type="match status" value="1"/>
</dbReference>
<comment type="caution">
    <text evidence="8">The sequence shown here is derived from an EMBL/GenBank/DDBJ whole genome shotgun (WGS) entry which is preliminary data.</text>
</comment>
<evidence type="ECO:0000313" key="8">
    <source>
        <dbReference type="EMBL" id="EXV00650.1"/>
    </source>
</evidence>
<proteinExistence type="inferred from homology"/>
<evidence type="ECO:0000259" key="7">
    <source>
        <dbReference type="Pfam" id="PF01425"/>
    </source>
</evidence>
<feature type="active site" description="Acyl-ester intermediate" evidence="5">
    <location>
        <position position="226"/>
    </location>
</feature>
<dbReference type="InterPro" id="IPR023631">
    <property type="entry name" value="Amidase_dom"/>
</dbReference>
<organism evidence="8 9">
    <name type="scientific">Metarhizium robertsii</name>
    <dbReference type="NCBI Taxonomy" id="568076"/>
    <lineage>
        <taxon>Eukaryota</taxon>
        <taxon>Fungi</taxon>
        <taxon>Dikarya</taxon>
        <taxon>Ascomycota</taxon>
        <taxon>Pezizomycotina</taxon>
        <taxon>Sordariomycetes</taxon>
        <taxon>Hypocreomycetidae</taxon>
        <taxon>Hypocreales</taxon>
        <taxon>Clavicipitaceae</taxon>
        <taxon>Metarhizium</taxon>
    </lineage>
</organism>
<evidence type="ECO:0000256" key="1">
    <source>
        <dbReference type="ARBA" id="ARBA00001311"/>
    </source>
</evidence>
<dbReference type="Proteomes" id="UP000030151">
    <property type="component" value="Unassembled WGS sequence"/>
</dbReference>
<evidence type="ECO:0000256" key="2">
    <source>
        <dbReference type="ARBA" id="ARBA00009199"/>
    </source>
</evidence>
<accession>A0A0A1UUB3</accession>
<name>A0A0A1UUB3_9HYPO</name>
<dbReference type="EC" id="3.5.1.4" evidence="3"/>
<dbReference type="EMBL" id="JELW01000011">
    <property type="protein sequence ID" value="EXV00650.1"/>
    <property type="molecule type" value="Genomic_DNA"/>
</dbReference>
<comment type="catalytic activity">
    <reaction evidence="1">
        <text>a monocarboxylic acid amide + H2O = a monocarboxylate + NH4(+)</text>
        <dbReference type="Rhea" id="RHEA:12020"/>
        <dbReference type="ChEBI" id="CHEBI:15377"/>
        <dbReference type="ChEBI" id="CHEBI:28938"/>
        <dbReference type="ChEBI" id="CHEBI:35757"/>
        <dbReference type="ChEBI" id="CHEBI:83628"/>
        <dbReference type="EC" id="3.5.1.4"/>
    </reaction>
</comment>
<evidence type="ECO:0000313" key="9">
    <source>
        <dbReference type="Proteomes" id="UP000030151"/>
    </source>
</evidence>
<feature type="binding site" evidence="6">
    <location>
        <position position="202"/>
    </location>
    <ligand>
        <name>substrate</name>
    </ligand>
</feature>
<evidence type="ECO:0000256" key="4">
    <source>
        <dbReference type="ARBA" id="ARBA00022801"/>
    </source>
</evidence>
<protein>
    <recommendedName>
        <fullName evidence="3">amidase</fullName>
        <ecNumber evidence="3">3.5.1.4</ecNumber>
    </recommendedName>
</protein>
<dbReference type="PROSITE" id="PS00571">
    <property type="entry name" value="AMIDASES"/>
    <property type="match status" value="1"/>
</dbReference>
<dbReference type="InterPro" id="IPR036928">
    <property type="entry name" value="AS_sf"/>
</dbReference>
<evidence type="ECO:0000256" key="5">
    <source>
        <dbReference type="PIRSR" id="PIRSR001221-1"/>
    </source>
</evidence>
<feature type="binding site" evidence="6">
    <location>
        <position position="176"/>
    </location>
    <ligand>
        <name>substrate</name>
    </ligand>
</feature>
<dbReference type="GO" id="GO:0004040">
    <property type="term" value="F:amidase activity"/>
    <property type="evidence" value="ECO:0007669"/>
    <property type="project" value="UniProtKB-EC"/>
</dbReference>
<dbReference type="HOGENOM" id="CLU_009600_9_2_1"/>
<dbReference type="PANTHER" id="PTHR46072">
    <property type="entry name" value="AMIDASE-RELATED-RELATED"/>
    <property type="match status" value="1"/>
</dbReference>
<dbReference type="SUPFAM" id="SSF75304">
    <property type="entry name" value="Amidase signature (AS) enzymes"/>
    <property type="match status" value="1"/>
</dbReference>
<feature type="binding site" evidence="6">
    <location>
        <begin position="223"/>
        <end position="226"/>
    </location>
    <ligand>
        <name>substrate</name>
    </ligand>
</feature>
<gene>
    <name evidence="8" type="ORF">X797_006057</name>
</gene>
<dbReference type="Gene3D" id="3.90.1300.10">
    <property type="entry name" value="Amidase signature (AS) domain"/>
    <property type="match status" value="1"/>
</dbReference>
<dbReference type="PIRSF" id="PIRSF001221">
    <property type="entry name" value="Amidase_fungi"/>
    <property type="match status" value="1"/>
</dbReference>
<evidence type="ECO:0000256" key="6">
    <source>
        <dbReference type="PIRSR" id="PIRSR001221-2"/>
    </source>
</evidence>
<feature type="domain" description="Amidase" evidence="7">
    <location>
        <begin position="72"/>
        <end position="529"/>
    </location>
</feature>
<comment type="similarity">
    <text evidence="2">Belongs to the amidase family.</text>
</comment>
<feature type="active site" description="Charge relay system" evidence="5">
    <location>
        <position position="127"/>
    </location>
</feature>
<dbReference type="PANTHER" id="PTHR46072:SF9">
    <property type="entry name" value="ACETAMIDASE"/>
    <property type="match status" value="1"/>
</dbReference>
<keyword evidence="4" id="KW-0378">Hydrolase</keyword>
<dbReference type="eggNOG" id="KOG1212">
    <property type="taxonomic scope" value="Eukaryota"/>
</dbReference>
<dbReference type="OrthoDB" id="6428749at2759"/>
<dbReference type="AlphaFoldDB" id="A0A0A1UUB3"/>
<dbReference type="InterPro" id="IPR020556">
    <property type="entry name" value="Amidase_CS"/>
</dbReference>
<feature type="active site" description="Charge relay system" evidence="5">
    <location>
        <position position="202"/>
    </location>
</feature>